<name>A7RJR2_NEMVE</name>
<evidence type="ECO:0000256" key="1">
    <source>
        <dbReference type="SAM" id="MobiDB-lite"/>
    </source>
</evidence>
<dbReference type="PhylomeDB" id="A7RJR2"/>
<gene>
    <name evidence="2" type="ORF">NEMVEDRAFT_v1g198131</name>
</gene>
<dbReference type="EMBL" id="DS469514">
    <property type="protein sequence ID" value="EDO48311.1"/>
    <property type="molecule type" value="Genomic_DNA"/>
</dbReference>
<organism evidence="2 3">
    <name type="scientific">Nematostella vectensis</name>
    <name type="common">Starlet sea anemone</name>
    <dbReference type="NCBI Taxonomy" id="45351"/>
    <lineage>
        <taxon>Eukaryota</taxon>
        <taxon>Metazoa</taxon>
        <taxon>Cnidaria</taxon>
        <taxon>Anthozoa</taxon>
        <taxon>Hexacorallia</taxon>
        <taxon>Actiniaria</taxon>
        <taxon>Edwardsiidae</taxon>
        <taxon>Nematostella</taxon>
    </lineage>
</organism>
<evidence type="ECO:0000313" key="3">
    <source>
        <dbReference type="Proteomes" id="UP000001593"/>
    </source>
</evidence>
<reference evidence="2 3" key="1">
    <citation type="journal article" date="2007" name="Science">
        <title>Sea anemone genome reveals ancestral eumetazoan gene repertoire and genomic organization.</title>
        <authorList>
            <person name="Putnam N.H."/>
            <person name="Srivastava M."/>
            <person name="Hellsten U."/>
            <person name="Dirks B."/>
            <person name="Chapman J."/>
            <person name="Salamov A."/>
            <person name="Terry A."/>
            <person name="Shapiro H."/>
            <person name="Lindquist E."/>
            <person name="Kapitonov V.V."/>
            <person name="Jurka J."/>
            <person name="Genikhovich G."/>
            <person name="Grigoriev I.V."/>
            <person name="Lucas S.M."/>
            <person name="Steele R.E."/>
            <person name="Finnerty J.R."/>
            <person name="Technau U."/>
            <person name="Martindale M.Q."/>
            <person name="Rokhsar D.S."/>
        </authorList>
    </citation>
    <scope>NUCLEOTIDE SEQUENCE [LARGE SCALE GENOMIC DNA]</scope>
    <source>
        <strain evidence="3">CH2 X CH6</strain>
    </source>
</reference>
<dbReference type="HOGENOM" id="CLU_1290354_0_0_1"/>
<protein>
    <submittedName>
        <fullName evidence="2">Uncharacterized protein</fullName>
    </submittedName>
</protein>
<dbReference type="Proteomes" id="UP000001593">
    <property type="component" value="Unassembled WGS sequence"/>
</dbReference>
<sequence>MDGRKNRKKQGRYCQYYNTITSPSKIPRTTRTKSKFADSHPNENDNLLDLETEDKIDDTLAGTSSLTTEDIIAEYSDDVLSESEDNFVADCTACETTCNSDTVHTSRNFENRAGIYEYLDNEDWEKLADVVFDSETEINNEHGSKDEDEEQEDFIELDDSSIESDGADLDLMTAQEQDPPIYSGSLLTVTMHLAAIMTFAMAESLTASAISHLF</sequence>
<dbReference type="InParanoid" id="A7RJR2"/>
<dbReference type="AlphaFoldDB" id="A7RJR2"/>
<evidence type="ECO:0000313" key="2">
    <source>
        <dbReference type="EMBL" id="EDO48311.1"/>
    </source>
</evidence>
<proteinExistence type="predicted"/>
<dbReference type="OMA" id="XTIVSHE"/>
<feature type="region of interest" description="Disordered" evidence="1">
    <location>
        <begin position="24"/>
        <end position="46"/>
    </location>
</feature>
<keyword evidence="3" id="KW-1185">Reference proteome</keyword>
<accession>A7RJR2</accession>